<evidence type="ECO:0008006" key="5">
    <source>
        <dbReference type="Google" id="ProtNLM"/>
    </source>
</evidence>
<comment type="caution">
    <text evidence="3">The sequence shown here is derived from an EMBL/GenBank/DDBJ whole genome shotgun (WGS) entry which is preliminary data.</text>
</comment>
<sequence>MIAWSTRATLLTASAALCLAASGCGGAPDATSTPSGYASSGPESADESPTPTPTASPSATAPTTDIEVDMAPARVVAIALATGNFSDVDIDQYLTGEAVNRADEIIASGADANASSIARFGTVHHATTLNSFEKAEYSRENGRTMLTVITFGWDAPPDSSDLPEFTGASMVPGSPGTLAWYMTIDDTGLIDGIWTESEVGDYD</sequence>
<gene>
    <name evidence="3" type="ORF">HMPREF1318_1695</name>
</gene>
<dbReference type="RefSeq" id="WP_008730590.1">
    <property type="nucleotide sequence ID" value="NZ_AKFT01000058.1"/>
</dbReference>
<keyword evidence="4" id="KW-1185">Reference proteome</keyword>
<organism evidence="3 4">
    <name type="scientific">Actinomyces massiliensis F0489</name>
    <dbReference type="NCBI Taxonomy" id="1125718"/>
    <lineage>
        <taxon>Bacteria</taxon>
        <taxon>Bacillati</taxon>
        <taxon>Actinomycetota</taxon>
        <taxon>Actinomycetes</taxon>
        <taxon>Actinomycetales</taxon>
        <taxon>Actinomycetaceae</taxon>
        <taxon>Actinomyces</taxon>
    </lineage>
</organism>
<feature type="signal peptide" evidence="2">
    <location>
        <begin position="1"/>
        <end position="26"/>
    </location>
</feature>
<dbReference type="EMBL" id="AKFT01000058">
    <property type="protein sequence ID" value="EJF46498.1"/>
    <property type="molecule type" value="Genomic_DNA"/>
</dbReference>
<reference evidence="3 4" key="1">
    <citation type="submission" date="2012-05" db="EMBL/GenBank/DDBJ databases">
        <authorList>
            <person name="Harkins D.M."/>
            <person name="Madupu R."/>
            <person name="Durkin A.S."/>
            <person name="Torralba M."/>
            <person name="Methe B."/>
            <person name="Sutton G.G."/>
            <person name="Nelson K.E."/>
        </authorList>
    </citation>
    <scope>NUCLEOTIDE SEQUENCE [LARGE SCALE GENOMIC DNA]</scope>
    <source>
        <strain evidence="3 4">F0489</strain>
    </source>
</reference>
<accession>J1HLQ4</accession>
<evidence type="ECO:0000256" key="1">
    <source>
        <dbReference type="SAM" id="MobiDB-lite"/>
    </source>
</evidence>
<evidence type="ECO:0000256" key="2">
    <source>
        <dbReference type="SAM" id="SignalP"/>
    </source>
</evidence>
<name>J1HLQ4_9ACTO</name>
<dbReference type="PROSITE" id="PS51257">
    <property type="entry name" value="PROKAR_LIPOPROTEIN"/>
    <property type="match status" value="1"/>
</dbReference>
<protein>
    <recommendedName>
        <fullName evidence="5">Lipoprotein</fullName>
    </recommendedName>
</protein>
<keyword evidence="2" id="KW-0732">Signal</keyword>
<evidence type="ECO:0000313" key="3">
    <source>
        <dbReference type="EMBL" id="EJF46498.1"/>
    </source>
</evidence>
<feature type="compositionally biased region" description="Low complexity" evidence="1">
    <location>
        <begin position="47"/>
        <end position="64"/>
    </location>
</feature>
<dbReference type="Proteomes" id="UP000002941">
    <property type="component" value="Unassembled WGS sequence"/>
</dbReference>
<proteinExistence type="predicted"/>
<feature type="chain" id="PRO_5038631986" description="Lipoprotein" evidence="2">
    <location>
        <begin position="27"/>
        <end position="203"/>
    </location>
</feature>
<feature type="region of interest" description="Disordered" evidence="1">
    <location>
        <begin position="27"/>
        <end position="64"/>
    </location>
</feature>
<dbReference type="AlphaFoldDB" id="J1HLQ4"/>
<dbReference type="PATRIC" id="fig|1125718.3.peg.867"/>
<evidence type="ECO:0000313" key="4">
    <source>
        <dbReference type="Proteomes" id="UP000002941"/>
    </source>
</evidence>